<dbReference type="InParanoid" id="Q0U023"/>
<dbReference type="Pfam" id="PF06985">
    <property type="entry name" value="HET"/>
    <property type="match status" value="1"/>
</dbReference>
<dbReference type="PANTHER" id="PTHR33112">
    <property type="entry name" value="DOMAIN PROTEIN, PUTATIVE-RELATED"/>
    <property type="match status" value="1"/>
</dbReference>
<dbReference type="InterPro" id="IPR010730">
    <property type="entry name" value="HET"/>
</dbReference>
<proteinExistence type="predicted"/>
<evidence type="ECO:0000313" key="3">
    <source>
        <dbReference type="Proteomes" id="UP000001055"/>
    </source>
</evidence>
<dbReference type="OMA" id="ESACETC"/>
<dbReference type="GeneID" id="5981966"/>
<dbReference type="EMBL" id="CH445358">
    <property type="protein sequence ID" value="EAT77720.1"/>
    <property type="molecule type" value="Genomic_DNA"/>
</dbReference>
<feature type="domain" description="Heterokaryon incompatibility" evidence="1">
    <location>
        <begin position="134"/>
        <end position="286"/>
    </location>
</feature>
<gene>
    <name evidence="2" type="ORF">SNOG_14868</name>
</gene>
<reference evidence="3" key="1">
    <citation type="journal article" date="2007" name="Plant Cell">
        <title>Dothideomycete-plant interactions illuminated by genome sequencing and EST analysis of the wheat pathogen Stagonospora nodorum.</title>
        <authorList>
            <person name="Hane J.K."/>
            <person name="Lowe R.G."/>
            <person name="Solomon P.S."/>
            <person name="Tan K.C."/>
            <person name="Schoch C.L."/>
            <person name="Spatafora J.W."/>
            <person name="Crous P.W."/>
            <person name="Kodira C."/>
            <person name="Birren B.W."/>
            <person name="Galagan J.E."/>
            <person name="Torriani S.F."/>
            <person name="McDonald B.A."/>
            <person name="Oliver R.P."/>
        </authorList>
    </citation>
    <scope>NUCLEOTIDE SEQUENCE [LARGE SCALE GENOMIC DNA]</scope>
    <source>
        <strain evidence="3">SN15 / ATCC MYA-4574 / FGSC 10173</strain>
    </source>
</reference>
<accession>Q0U023</accession>
<dbReference type="RefSeq" id="XP_001805039.1">
    <property type="nucleotide sequence ID" value="XM_001804987.1"/>
</dbReference>
<organism evidence="2 3">
    <name type="scientific">Phaeosphaeria nodorum (strain SN15 / ATCC MYA-4574 / FGSC 10173)</name>
    <name type="common">Glume blotch fungus</name>
    <name type="synonym">Parastagonospora nodorum</name>
    <dbReference type="NCBI Taxonomy" id="321614"/>
    <lineage>
        <taxon>Eukaryota</taxon>
        <taxon>Fungi</taxon>
        <taxon>Dikarya</taxon>
        <taxon>Ascomycota</taxon>
        <taxon>Pezizomycotina</taxon>
        <taxon>Dothideomycetes</taxon>
        <taxon>Pleosporomycetidae</taxon>
        <taxon>Pleosporales</taxon>
        <taxon>Pleosporineae</taxon>
        <taxon>Phaeosphaeriaceae</taxon>
        <taxon>Parastagonospora</taxon>
    </lineage>
</organism>
<name>Q0U023_PHANO</name>
<protein>
    <recommendedName>
        <fullName evidence="1">Heterokaryon incompatibility domain-containing protein</fullName>
    </recommendedName>
</protein>
<dbReference type="VEuPathDB" id="FungiDB:JI435_148680"/>
<dbReference type="AlphaFoldDB" id="Q0U023"/>
<dbReference type="Proteomes" id="UP000001055">
    <property type="component" value="Unassembled WGS sequence"/>
</dbReference>
<sequence>MRYVHHDTSVSFQQAIEIKCAICVRLIAALEHGDAANLASAPAVKSFVAGPTTYEKAPIGSDDNSASGVVTSSSTGTGSAIEFLLAQNEQCLKEHLECRLHNSEINFFPTRVVEITNLSARICLRECVPAGAQFVALSHCWGKSRPLTLTKSNLAALAQGIAVASLPKTFQDAIDVTKKFGHRYIWIDSLCIVQDDPEDWRVESSQMRNVYQNATFCIAATAASDGNAGLFFDRDAASLMSIKIDFEWTGAEWPSAGTYSCSFAWPDAYTHIDCAPLNQRGWVAQERYLSPRILHFAQKLVFWECRDTITCETHPKGLPGWIQSGNLEDDLFSLKRIVNDLSQTLDDGAASQRDSANEIYWCWCKFLALYTSFRLTKESDILVALQGIAQDVGEKMQDEMVAGLWKKRLVQDMCWSIRCKQSFPRRPAIWRGPSWSWVASAQPVRASRLGLNDTGESHLLSEIADIHVATYASGNLARAIIVLKCRILEYTSLEVQAILDDLDHGEVREWYLIFLRHHSHTRSSEIEGLVVKLVGEGCYQRVGYFRSEEGLAPSALELYHAQGERIIQLW</sequence>
<dbReference type="KEGG" id="pno:SNOG_14868"/>
<dbReference type="STRING" id="321614.Q0U023"/>
<evidence type="ECO:0000313" key="2">
    <source>
        <dbReference type="EMBL" id="EAT77720.1"/>
    </source>
</evidence>
<dbReference type="PANTHER" id="PTHR33112:SF10">
    <property type="entry name" value="TOL"/>
    <property type="match status" value="1"/>
</dbReference>
<evidence type="ECO:0000259" key="1">
    <source>
        <dbReference type="Pfam" id="PF06985"/>
    </source>
</evidence>